<keyword evidence="5" id="KW-1185">Reference proteome</keyword>
<dbReference type="InterPro" id="IPR036013">
    <property type="entry name" value="Band_7/SPFH_dom_sf"/>
</dbReference>
<dbReference type="Proteomes" id="UP000472320">
    <property type="component" value="Unassembled WGS sequence"/>
</dbReference>
<comment type="subcellular location">
    <subcellularLocation>
        <location evidence="1">Membrane</location>
        <topology evidence="1">Single-pass membrane protein</topology>
    </subcellularLocation>
</comment>
<feature type="domain" description="Band 7" evidence="3">
    <location>
        <begin position="54"/>
        <end position="230"/>
    </location>
</feature>
<feature type="coiled-coil region" evidence="2">
    <location>
        <begin position="217"/>
        <end position="251"/>
    </location>
</feature>
<dbReference type="EMBL" id="WNKX01000045">
    <property type="protein sequence ID" value="MTW14431.1"/>
    <property type="molecule type" value="Genomic_DNA"/>
</dbReference>
<dbReference type="InterPro" id="IPR001107">
    <property type="entry name" value="Band_7"/>
</dbReference>
<evidence type="ECO:0000256" key="1">
    <source>
        <dbReference type="ARBA" id="ARBA00004167"/>
    </source>
</evidence>
<comment type="caution">
    <text evidence="4">The sequence shown here is derived from an EMBL/GenBank/DDBJ whole genome shotgun (WGS) entry which is preliminary data.</text>
</comment>
<dbReference type="SUPFAM" id="SSF117892">
    <property type="entry name" value="Band 7/SPFH domain"/>
    <property type="match status" value="1"/>
</dbReference>
<dbReference type="PANTHER" id="PTHR42911">
    <property type="entry name" value="MODULATOR OF FTSH PROTEASE HFLC"/>
    <property type="match status" value="1"/>
</dbReference>
<organism evidence="4 5">
    <name type="scientific">Massilia eburnea</name>
    <dbReference type="NCBI Taxonomy" id="1776165"/>
    <lineage>
        <taxon>Bacteria</taxon>
        <taxon>Pseudomonadati</taxon>
        <taxon>Pseudomonadota</taxon>
        <taxon>Betaproteobacteria</taxon>
        <taxon>Burkholderiales</taxon>
        <taxon>Oxalobacteraceae</taxon>
        <taxon>Telluria group</taxon>
        <taxon>Massilia</taxon>
    </lineage>
</organism>
<evidence type="ECO:0000256" key="2">
    <source>
        <dbReference type="SAM" id="Coils"/>
    </source>
</evidence>
<dbReference type="Pfam" id="PF01145">
    <property type="entry name" value="Band_7"/>
    <property type="match status" value="1"/>
</dbReference>
<gene>
    <name evidence="4" type="ORF">GM658_27835</name>
</gene>
<evidence type="ECO:0000259" key="3">
    <source>
        <dbReference type="Pfam" id="PF01145"/>
    </source>
</evidence>
<accession>A0A6L6QQQ2</accession>
<name>A0A6L6QQQ2_9BURK</name>
<proteinExistence type="predicted"/>
<protein>
    <submittedName>
        <fullName evidence="4">Prohibitin family protein</fullName>
    </submittedName>
</protein>
<dbReference type="Gene3D" id="3.30.479.30">
    <property type="entry name" value="Band 7 domain"/>
    <property type="match status" value="1"/>
</dbReference>
<reference evidence="4 5" key="1">
    <citation type="submission" date="2019-11" db="EMBL/GenBank/DDBJ databases">
        <title>Type strains purchased from KCTC, JCM and DSMZ.</title>
        <authorList>
            <person name="Lu H."/>
        </authorList>
    </citation>
    <scope>NUCLEOTIDE SEQUENCE [LARGE SCALE GENOMIC DNA]</scope>
    <source>
        <strain evidence="4 5">JCM 31587</strain>
    </source>
</reference>
<dbReference type="AlphaFoldDB" id="A0A6L6QQQ2"/>
<sequence length="403" mass="43862">MNNRISTMLQAIRSTLGRAASSIHFPANVRKGVVLLGVTGAVAYGMVQFPPMRTVGRGEVAVRTNHLTGGTTILPEGLVLSLPGIHEMRTLSLRDQTYRPAAAGETPFQSGEGLSLGLDMSIRYGLDQLRLAQFAPKFPADIPRDVVAPDVEGVIYKVLTRYTVREIFSSKRAEIQQAIEAELKPKLAADGIVLRSVTIGKVVLPEDFKAGMEKLLAEELESEKMRYTLELKEKQVRQTALEADADKVRREKEAEAAASEQIIAAKAQEEAMRHVLPFKEKQVKQRELEAEAEKTARIKTSEGNAQARIIEAAGEADSRRKLADAEAYRQELVGKVASAQMERDGELLTKHPLLIQKTMADKLSDKVSVIIAPPPADGGFIGSTLVGAPKTAHAERIAANSGE</sequence>
<evidence type="ECO:0000313" key="4">
    <source>
        <dbReference type="EMBL" id="MTW14431.1"/>
    </source>
</evidence>
<keyword evidence="2" id="KW-0175">Coiled coil</keyword>
<dbReference type="OrthoDB" id="108248at2"/>
<dbReference type="GO" id="GO:0016020">
    <property type="term" value="C:membrane"/>
    <property type="evidence" value="ECO:0007669"/>
    <property type="project" value="UniProtKB-SubCell"/>
</dbReference>
<dbReference type="RefSeq" id="WP_155457369.1">
    <property type="nucleotide sequence ID" value="NZ_WNKX01000045.1"/>
</dbReference>
<evidence type="ECO:0000313" key="5">
    <source>
        <dbReference type="Proteomes" id="UP000472320"/>
    </source>
</evidence>
<dbReference type="PANTHER" id="PTHR42911:SF1">
    <property type="entry name" value="MODULATOR OF FTSH PROTEASE HFLC"/>
    <property type="match status" value="1"/>
</dbReference>